<feature type="compositionally biased region" description="Acidic residues" evidence="2">
    <location>
        <begin position="72"/>
        <end position="83"/>
    </location>
</feature>
<evidence type="ECO:0000256" key="1">
    <source>
        <dbReference type="PROSITE-ProRule" id="PRU00723"/>
    </source>
</evidence>
<dbReference type="PROSITE" id="PS50103">
    <property type="entry name" value="ZF_C3H1"/>
    <property type="match status" value="1"/>
</dbReference>
<dbReference type="EMBL" id="CAJNJA010073587">
    <property type="protein sequence ID" value="CAE7910183.1"/>
    <property type="molecule type" value="Genomic_DNA"/>
</dbReference>
<feature type="zinc finger region" description="C3H1-type" evidence="1">
    <location>
        <begin position="97"/>
        <end position="120"/>
    </location>
</feature>
<dbReference type="AlphaFoldDB" id="A0A813BPL8"/>
<evidence type="ECO:0000259" key="3">
    <source>
        <dbReference type="PROSITE" id="PS50103"/>
    </source>
</evidence>
<keyword evidence="1" id="KW-0862">Zinc</keyword>
<reference evidence="4" key="1">
    <citation type="submission" date="2021-02" db="EMBL/GenBank/DDBJ databases">
        <authorList>
            <person name="Dougan E. K."/>
            <person name="Rhodes N."/>
            <person name="Thang M."/>
            <person name="Chan C."/>
        </authorList>
    </citation>
    <scope>NUCLEOTIDE SEQUENCE</scope>
</reference>
<feature type="domain" description="C3H1-type" evidence="3">
    <location>
        <begin position="97"/>
        <end position="120"/>
    </location>
</feature>
<feature type="region of interest" description="Disordered" evidence="2">
    <location>
        <begin position="55"/>
        <end position="93"/>
    </location>
</feature>
<dbReference type="InterPro" id="IPR000571">
    <property type="entry name" value="Znf_CCCH"/>
</dbReference>
<dbReference type="Proteomes" id="UP000601435">
    <property type="component" value="Unassembled WGS sequence"/>
</dbReference>
<feature type="compositionally biased region" description="Pro residues" evidence="2">
    <location>
        <begin position="198"/>
        <end position="208"/>
    </location>
</feature>
<accession>A0A813BPL8</accession>
<dbReference type="OrthoDB" id="435222at2759"/>
<keyword evidence="5" id="KW-1185">Reference proteome</keyword>
<dbReference type="GO" id="GO:0008270">
    <property type="term" value="F:zinc ion binding"/>
    <property type="evidence" value="ECO:0007669"/>
    <property type="project" value="UniProtKB-KW"/>
</dbReference>
<proteinExistence type="predicted"/>
<keyword evidence="1" id="KW-0863">Zinc-finger</keyword>
<sequence length="247" mass="26659">MSDPQTWFATGAGDQGGRVSQEVDLGVLSGSSSSSSSWVLRLQNAILTDLNEADELSGAASEGAGGKHVDRDDADEDDLDEREQEPPGTQAVHTCDPCLFHFSERGCRRGSACSYCHLDHLHAHRPAQRPRKQTRDRYKRNIVQLVQGHEHLEEIHDELQEAARKNPYMRNFIQGFLENSGSVAVEAAEGLSTSAPVPRIPGPQPKAPPGVRSEGASSSGYPSDPAASGADGEDDARQPVALERRSI</sequence>
<organism evidence="4 5">
    <name type="scientific">Symbiodinium necroappetens</name>
    <dbReference type="NCBI Taxonomy" id="1628268"/>
    <lineage>
        <taxon>Eukaryota</taxon>
        <taxon>Sar</taxon>
        <taxon>Alveolata</taxon>
        <taxon>Dinophyceae</taxon>
        <taxon>Suessiales</taxon>
        <taxon>Symbiodiniaceae</taxon>
        <taxon>Symbiodinium</taxon>
    </lineage>
</organism>
<comment type="caution">
    <text evidence="4">The sequence shown here is derived from an EMBL/GenBank/DDBJ whole genome shotgun (WGS) entry which is preliminary data.</text>
</comment>
<feature type="region of interest" description="Disordered" evidence="2">
    <location>
        <begin position="192"/>
        <end position="247"/>
    </location>
</feature>
<gene>
    <name evidence="4" type="ORF">SNEC2469_LOCUS30958</name>
</gene>
<evidence type="ECO:0000256" key="2">
    <source>
        <dbReference type="SAM" id="MobiDB-lite"/>
    </source>
</evidence>
<name>A0A813BPL8_9DINO</name>
<evidence type="ECO:0000313" key="5">
    <source>
        <dbReference type="Proteomes" id="UP000601435"/>
    </source>
</evidence>
<evidence type="ECO:0000313" key="4">
    <source>
        <dbReference type="EMBL" id="CAE7910183.1"/>
    </source>
</evidence>
<protein>
    <recommendedName>
        <fullName evidence="3">C3H1-type domain-containing protein</fullName>
    </recommendedName>
</protein>
<keyword evidence="1" id="KW-0479">Metal-binding</keyword>